<evidence type="ECO:0000256" key="1">
    <source>
        <dbReference type="SAM" id="Phobius"/>
    </source>
</evidence>
<dbReference type="Proteomes" id="UP000193920">
    <property type="component" value="Unassembled WGS sequence"/>
</dbReference>
<protein>
    <recommendedName>
        <fullName evidence="4">G-protein coupled receptors family 3 profile domain-containing protein</fullName>
    </recommendedName>
</protein>
<name>A0A1Y2D2K8_9FUNG</name>
<feature type="transmembrane region" description="Helical" evidence="1">
    <location>
        <begin position="648"/>
        <end position="669"/>
    </location>
</feature>
<feature type="transmembrane region" description="Helical" evidence="1">
    <location>
        <begin position="539"/>
        <end position="565"/>
    </location>
</feature>
<gene>
    <name evidence="2" type="ORF">LY90DRAFT_702596</name>
</gene>
<organism evidence="2 3">
    <name type="scientific">Neocallimastix californiae</name>
    <dbReference type="NCBI Taxonomy" id="1754190"/>
    <lineage>
        <taxon>Eukaryota</taxon>
        <taxon>Fungi</taxon>
        <taxon>Fungi incertae sedis</taxon>
        <taxon>Chytridiomycota</taxon>
        <taxon>Chytridiomycota incertae sedis</taxon>
        <taxon>Neocallimastigomycetes</taxon>
        <taxon>Neocallimastigales</taxon>
        <taxon>Neocallimastigaceae</taxon>
        <taxon>Neocallimastix</taxon>
    </lineage>
</organism>
<evidence type="ECO:0008006" key="4">
    <source>
        <dbReference type="Google" id="ProtNLM"/>
    </source>
</evidence>
<evidence type="ECO:0000313" key="3">
    <source>
        <dbReference type="Proteomes" id="UP000193920"/>
    </source>
</evidence>
<keyword evidence="1" id="KW-0812">Transmembrane</keyword>
<feature type="transmembrane region" description="Helical" evidence="1">
    <location>
        <begin position="425"/>
        <end position="449"/>
    </location>
</feature>
<feature type="transmembrane region" description="Helical" evidence="1">
    <location>
        <begin position="461"/>
        <end position="482"/>
    </location>
</feature>
<keyword evidence="3" id="KW-1185">Reference proteome</keyword>
<dbReference type="AlphaFoldDB" id="A0A1Y2D2K8"/>
<comment type="caution">
    <text evidence="2">The sequence shown here is derived from an EMBL/GenBank/DDBJ whole genome shotgun (WGS) entry which is preliminary data.</text>
</comment>
<evidence type="ECO:0000313" key="2">
    <source>
        <dbReference type="EMBL" id="ORY53346.1"/>
    </source>
</evidence>
<keyword evidence="1" id="KW-1133">Transmembrane helix</keyword>
<reference evidence="2 3" key="1">
    <citation type="submission" date="2016-08" db="EMBL/GenBank/DDBJ databases">
        <title>A Parts List for Fungal Cellulosomes Revealed by Comparative Genomics.</title>
        <authorList>
            <consortium name="DOE Joint Genome Institute"/>
            <person name="Haitjema C.H."/>
            <person name="Gilmore S.P."/>
            <person name="Henske J.K."/>
            <person name="Solomon K.V."/>
            <person name="De Groot R."/>
            <person name="Kuo A."/>
            <person name="Mondo S.J."/>
            <person name="Salamov A.A."/>
            <person name="Labutti K."/>
            <person name="Zhao Z."/>
            <person name="Chiniquy J."/>
            <person name="Barry K."/>
            <person name="Brewer H.M."/>
            <person name="Purvine S.O."/>
            <person name="Wright A.T."/>
            <person name="Boxma B."/>
            <person name="Van Alen T."/>
            <person name="Hackstein J.H."/>
            <person name="Baker S.E."/>
            <person name="Grigoriev I.V."/>
            <person name="O'Malley M.A."/>
        </authorList>
    </citation>
    <scope>NUCLEOTIDE SEQUENCE [LARGE SCALE GENOMIC DNA]</scope>
    <source>
        <strain evidence="2 3">G1</strain>
    </source>
</reference>
<keyword evidence="1" id="KW-0472">Membrane</keyword>
<sequence length="807" mass="93428">MGKPDALNEAKWNNYITYLDQNDILVNSKTGANNVKIHFSYDTKEPIPNNSKEKYVEVMKNMLKSIGSDSYDMFIFDEKFLYSDAPNIQSEFIRSTIESNLPQGNFVDLTSDISKEDLSHHSEDLLNKSYLNGHLYALPFELDFDLLYYPNNINLSKLDLETLSWEEIIDKNIGNGKSTLSVAFGEKDELLDLFIEYTETKYDNFYNNENDHFDLFYGEKSTELFNSFKEFIKKSSGKDIKEYLSTTYIDAYNSVFSKNEGAIFKGKASNYNSIAQLNNANQAVSILASLPPKNYDVTNAKFIVINKKSKIDKNLLIETAKTLTSREMQLQRSEMIGSIPTFNFKSNNEDYCKTNSSEICEFIKKIKPVDIKKVFDSRESTSFMEVRSTVPEVLLKFILDEYNVKYVTNVFSNIKFLILDKPENWGYLVFGTYLPFVLSFAFISTMMYYTYKFRNSPHIKYLSPGFCIIILVGLVMNSSIPFVHTFIKNNALAQFNYVYDTINTILFFLPMLFVTYRIYSIYNNTTNYNLGEKLNNKSLYTLFGIIFTIWTGYSILVCIFTDVYVEVGGDILDCRRTYYNFVFDNEERIIYRIYYILCIVLTCIMVARLGIVKKRYGEFKFAYMMIFALIFEHINAFVVFLLEDDSTLSFFGSNLLLTLVYTSFAYTLLGNKLIYLIRHPEEANTTRNKITCYDFSSDTFQYVGNSYTFKGSNNSKFNSDKSRTNKSQLSSFNGDTNSGINMSYNNPNSSATYKNSNSSMYSLMNKNYENPNVTTSMFGNRQNNLFNNNSEQKDSDFYRSQLINNLK</sequence>
<dbReference type="Gene3D" id="3.40.190.10">
    <property type="entry name" value="Periplasmic binding protein-like II"/>
    <property type="match status" value="1"/>
</dbReference>
<dbReference type="EMBL" id="MCOG01000091">
    <property type="protein sequence ID" value="ORY53346.1"/>
    <property type="molecule type" value="Genomic_DNA"/>
</dbReference>
<dbReference type="SUPFAM" id="SSF53850">
    <property type="entry name" value="Periplasmic binding protein-like II"/>
    <property type="match status" value="1"/>
</dbReference>
<proteinExistence type="predicted"/>
<dbReference type="STRING" id="1754190.A0A1Y2D2K8"/>
<feature type="transmembrane region" description="Helical" evidence="1">
    <location>
        <begin position="621"/>
        <end position="642"/>
    </location>
</feature>
<feature type="transmembrane region" description="Helical" evidence="1">
    <location>
        <begin position="589"/>
        <end position="609"/>
    </location>
</feature>
<accession>A0A1Y2D2K8</accession>
<feature type="transmembrane region" description="Helical" evidence="1">
    <location>
        <begin position="502"/>
        <end position="519"/>
    </location>
</feature>